<protein>
    <submittedName>
        <fullName evidence="2">Uncharacterized protein</fullName>
    </submittedName>
</protein>
<evidence type="ECO:0000256" key="1">
    <source>
        <dbReference type="SAM" id="Phobius"/>
    </source>
</evidence>
<evidence type="ECO:0000313" key="2">
    <source>
        <dbReference type="EMBL" id="HJA92174.1"/>
    </source>
</evidence>
<keyword evidence="1" id="KW-0812">Transmembrane</keyword>
<organism evidence="2 3">
    <name type="scientific">Candidatus Eisenbergiella merdipullorum</name>
    <dbReference type="NCBI Taxonomy" id="2838553"/>
    <lineage>
        <taxon>Bacteria</taxon>
        <taxon>Bacillati</taxon>
        <taxon>Bacillota</taxon>
        <taxon>Clostridia</taxon>
        <taxon>Lachnospirales</taxon>
        <taxon>Lachnospiraceae</taxon>
        <taxon>Eisenbergiella</taxon>
    </lineage>
</organism>
<gene>
    <name evidence="2" type="ORF">H9717_03495</name>
</gene>
<comment type="caution">
    <text evidence="2">The sequence shown here is derived from an EMBL/GenBank/DDBJ whole genome shotgun (WGS) entry which is preliminary data.</text>
</comment>
<reference evidence="2" key="1">
    <citation type="journal article" date="2021" name="PeerJ">
        <title>Extensive microbial diversity within the chicken gut microbiome revealed by metagenomics and culture.</title>
        <authorList>
            <person name="Gilroy R."/>
            <person name="Ravi A."/>
            <person name="Getino M."/>
            <person name="Pursley I."/>
            <person name="Horton D.L."/>
            <person name="Alikhan N.F."/>
            <person name="Baker D."/>
            <person name="Gharbi K."/>
            <person name="Hall N."/>
            <person name="Watson M."/>
            <person name="Adriaenssens E.M."/>
            <person name="Foster-Nyarko E."/>
            <person name="Jarju S."/>
            <person name="Secka A."/>
            <person name="Antonio M."/>
            <person name="Oren A."/>
            <person name="Chaudhuri R.R."/>
            <person name="La Ragione R."/>
            <person name="Hildebrand F."/>
            <person name="Pallen M.J."/>
        </authorList>
    </citation>
    <scope>NUCLEOTIDE SEQUENCE</scope>
    <source>
        <strain evidence="2">CHK179-7159</strain>
    </source>
</reference>
<feature type="transmembrane region" description="Helical" evidence="1">
    <location>
        <begin position="27"/>
        <end position="48"/>
    </location>
</feature>
<reference evidence="2" key="2">
    <citation type="submission" date="2021-04" db="EMBL/GenBank/DDBJ databases">
        <authorList>
            <person name="Gilroy R."/>
        </authorList>
    </citation>
    <scope>NUCLEOTIDE SEQUENCE</scope>
    <source>
        <strain evidence="2">CHK179-7159</strain>
    </source>
</reference>
<dbReference type="AlphaFoldDB" id="A0A9D2KZC4"/>
<sequence length="49" mass="5609">MEYLIKGLLSAVAGLIRKKTIRFSFRYMNRIFGGILCLFGAVVFIRLIV</sequence>
<keyword evidence="1" id="KW-0472">Membrane</keyword>
<evidence type="ECO:0000313" key="3">
    <source>
        <dbReference type="Proteomes" id="UP000886858"/>
    </source>
</evidence>
<dbReference type="Proteomes" id="UP000886858">
    <property type="component" value="Unassembled WGS sequence"/>
</dbReference>
<proteinExistence type="predicted"/>
<accession>A0A9D2KZC4</accession>
<dbReference type="EMBL" id="DWYY01000042">
    <property type="protein sequence ID" value="HJA92174.1"/>
    <property type="molecule type" value="Genomic_DNA"/>
</dbReference>
<keyword evidence="1" id="KW-1133">Transmembrane helix</keyword>
<name>A0A9D2KZC4_9FIRM</name>